<dbReference type="Gene3D" id="3.10.450.50">
    <property type="match status" value="1"/>
</dbReference>
<feature type="chain" id="PRO_5016287143" evidence="1">
    <location>
        <begin position="20"/>
        <end position="167"/>
    </location>
</feature>
<keyword evidence="4" id="KW-1185">Reference proteome</keyword>
<feature type="domain" description="SnoaL-like" evidence="2">
    <location>
        <begin position="33"/>
        <end position="147"/>
    </location>
</feature>
<dbReference type="NCBIfam" id="TIGR02246">
    <property type="entry name" value="SgcJ/EcaC family oxidoreductase"/>
    <property type="match status" value="1"/>
</dbReference>
<name>A0A328AKM1_9CAUL</name>
<evidence type="ECO:0000313" key="4">
    <source>
        <dbReference type="Proteomes" id="UP000249254"/>
    </source>
</evidence>
<evidence type="ECO:0000256" key="1">
    <source>
        <dbReference type="SAM" id="SignalP"/>
    </source>
</evidence>
<sequence length="167" mass="17982">MSRAALGIGLALLATPALAAPPARIPEPMAVSGVLDAFHAAAARADGKAYFDLFTPDAVFIGTDAAERWGVEAFRAYAEPMFAKGQGWTYRPRSRHVVIADIPCGCIAWFDELLDSDSYGTTRGTGVLRKTRAGWKIAQYAMTFPIPNALAKDMTGQIRAYEAKAKN</sequence>
<organism evidence="3 4">
    <name type="scientific">Phenylobacterium soli</name>
    <dbReference type="NCBI Taxonomy" id="2170551"/>
    <lineage>
        <taxon>Bacteria</taxon>
        <taxon>Pseudomonadati</taxon>
        <taxon>Pseudomonadota</taxon>
        <taxon>Alphaproteobacteria</taxon>
        <taxon>Caulobacterales</taxon>
        <taxon>Caulobacteraceae</taxon>
        <taxon>Phenylobacterium</taxon>
    </lineage>
</organism>
<dbReference type="Pfam" id="PF13474">
    <property type="entry name" value="SnoaL_3"/>
    <property type="match status" value="1"/>
</dbReference>
<reference evidence="4" key="1">
    <citation type="submission" date="2018-05" db="EMBL/GenBank/DDBJ databases">
        <authorList>
            <person name="Li X."/>
        </authorList>
    </citation>
    <scope>NUCLEOTIDE SEQUENCE [LARGE SCALE GENOMIC DNA]</scope>
    <source>
        <strain evidence="4">LX32</strain>
    </source>
</reference>
<dbReference type="InterPro" id="IPR032710">
    <property type="entry name" value="NTF2-like_dom_sf"/>
</dbReference>
<comment type="caution">
    <text evidence="3">The sequence shown here is derived from an EMBL/GenBank/DDBJ whole genome shotgun (WGS) entry which is preliminary data.</text>
</comment>
<gene>
    <name evidence="3" type="ORF">DJ017_13760</name>
</gene>
<proteinExistence type="predicted"/>
<accession>A0A328AKM1</accession>
<dbReference type="AlphaFoldDB" id="A0A328AKM1"/>
<protein>
    <submittedName>
        <fullName evidence="3">Protein with SnoaL 3 domain, NTF 2 superfamily</fullName>
    </submittedName>
</protein>
<keyword evidence="1" id="KW-0732">Signal</keyword>
<dbReference type="InterPro" id="IPR037401">
    <property type="entry name" value="SnoaL-like"/>
</dbReference>
<feature type="signal peptide" evidence="1">
    <location>
        <begin position="1"/>
        <end position="19"/>
    </location>
</feature>
<dbReference type="SUPFAM" id="SSF54427">
    <property type="entry name" value="NTF2-like"/>
    <property type="match status" value="1"/>
</dbReference>
<dbReference type="Proteomes" id="UP000249254">
    <property type="component" value="Unassembled WGS sequence"/>
</dbReference>
<dbReference type="OrthoDB" id="271716at2"/>
<dbReference type="RefSeq" id="WP_111529251.1">
    <property type="nucleotide sequence ID" value="NZ_JBHRSG010000003.1"/>
</dbReference>
<dbReference type="EMBL" id="QFYQ01000001">
    <property type="protein sequence ID" value="RAK55503.1"/>
    <property type="molecule type" value="Genomic_DNA"/>
</dbReference>
<evidence type="ECO:0000313" key="3">
    <source>
        <dbReference type="EMBL" id="RAK55503.1"/>
    </source>
</evidence>
<dbReference type="InterPro" id="IPR011944">
    <property type="entry name" value="Steroid_delta5-4_isomerase"/>
</dbReference>
<evidence type="ECO:0000259" key="2">
    <source>
        <dbReference type="Pfam" id="PF13474"/>
    </source>
</evidence>